<dbReference type="PANTHER" id="PTHR21310">
    <property type="entry name" value="AMINOGLYCOSIDE PHOSPHOTRANSFERASE-RELATED-RELATED"/>
    <property type="match status" value="1"/>
</dbReference>
<dbReference type="Proteomes" id="UP001590950">
    <property type="component" value="Unassembled WGS sequence"/>
</dbReference>
<dbReference type="CDD" id="cd05120">
    <property type="entry name" value="APH_ChoK_like"/>
    <property type="match status" value="1"/>
</dbReference>
<keyword evidence="3" id="KW-1185">Reference proteome</keyword>
<dbReference type="Gene3D" id="3.90.1200.10">
    <property type="match status" value="1"/>
</dbReference>
<evidence type="ECO:0000313" key="2">
    <source>
        <dbReference type="EMBL" id="KAL2039897.1"/>
    </source>
</evidence>
<evidence type="ECO:0000313" key="3">
    <source>
        <dbReference type="Proteomes" id="UP001590950"/>
    </source>
</evidence>
<feature type="domain" description="Aminoglycoside phosphotransferase" evidence="1">
    <location>
        <begin position="10"/>
        <end position="181"/>
    </location>
</feature>
<protein>
    <recommendedName>
        <fullName evidence="1">Aminoglycoside phosphotransferase domain-containing protein</fullName>
    </recommendedName>
</protein>
<dbReference type="PANTHER" id="PTHR21310:SF15">
    <property type="entry name" value="AMINOGLYCOSIDE PHOSPHOTRANSFERASE DOMAIN-CONTAINING PROTEIN"/>
    <property type="match status" value="1"/>
</dbReference>
<dbReference type="InterPro" id="IPR051678">
    <property type="entry name" value="AGP_Transferase"/>
</dbReference>
<proteinExistence type="predicted"/>
<reference evidence="2 3" key="1">
    <citation type="submission" date="2024-09" db="EMBL/GenBank/DDBJ databases">
        <title>Rethinking Asexuality: The Enigmatic Case of Functional Sexual Genes in Lepraria (Stereocaulaceae).</title>
        <authorList>
            <person name="Doellman M."/>
            <person name="Sun Y."/>
            <person name="Barcenas-Pena A."/>
            <person name="Lumbsch H.T."/>
            <person name="Grewe F."/>
        </authorList>
    </citation>
    <scope>NUCLEOTIDE SEQUENCE [LARGE SCALE GENOMIC DNA]</scope>
    <source>
        <strain evidence="2 3">Mercado 3170</strain>
    </source>
</reference>
<dbReference type="InterPro" id="IPR002575">
    <property type="entry name" value="Aminoglycoside_PTrfase"/>
</dbReference>
<dbReference type="Pfam" id="PF01636">
    <property type="entry name" value="APH"/>
    <property type="match status" value="1"/>
</dbReference>
<sequence>MKFVKCHTNIPVPSVLETRIDKSNGSLIMEFLPGERFDRAWPLMSLEAREATRIQLKTFFDELRALLQANAGWMGSCTRGPVYDHRLNNGVPCGPFDSEYDFNNFLTEPVSRCPIPRMAERCCQCLSNNHAITFTHADLCYTNILVDQDTGHISGILDWEMAGWWPEYWEYSKALFGFRHARWWVDLVHDVLKPYEKEWQLDSELQNF</sequence>
<name>A0ABR4A1R9_9LECA</name>
<evidence type="ECO:0000259" key="1">
    <source>
        <dbReference type="Pfam" id="PF01636"/>
    </source>
</evidence>
<dbReference type="SUPFAM" id="SSF56112">
    <property type="entry name" value="Protein kinase-like (PK-like)"/>
    <property type="match status" value="1"/>
</dbReference>
<gene>
    <name evidence="2" type="ORF">N7G274_007300</name>
</gene>
<comment type="caution">
    <text evidence="2">The sequence shown here is derived from an EMBL/GenBank/DDBJ whole genome shotgun (WGS) entry which is preliminary data.</text>
</comment>
<organism evidence="2 3">
    <name type="scientific">Stereocaulon virgatum</name>
    <dbReference type="NCBI Taxonomy" id="373712"/>
    <lineage>
        <taxon>Eukaryota</taxon>
        <taxon>Fungi</taxon>
        <taxon>Dikarya</taxon>
        <taxon>Ascomycota</taxon>
        <taxon>Pezizomycotina</taxon>
        <taxon>Lecanoromycetes</taxon>
        <taxon>OSLEUM clade</taxon>
        <taxon>Lecanoromycetidae</taxon>
        <taxon>Lecanorales</taxon>
        <taxon>Lecanorineae</taxon>
        <taxon>Stereocaulaceae</taxon>
        <taxon>Stereocaulon</taxon>
    </lineage>
</organism>
<dbReference type="EMBL" id="JBEFKJ010000023">
    <property type="protein sequence ID" value="KAL2039897.1"/>
    <property type="molecule type" value="Genomic_DNA"/>
</dbReference>
<accession>A0ABR4A1R9</accession>
<dbReference type="InterPro" id="IPR011009">
    <property type="entry name" value="Kinase-like_dom_sf"/>
</dbReference>